<accession>A0A0N1JP79</accession>
<reference evidence="2 3" key="2">
    <citation type="submission" date="2015-10" db="EMBL/GenBank/DDBJ databases">
        <title>Comparative genomics and high-throughput reverse genetic screens identify a new phytobacterial MAMP and an Arabidopsis receptor required for immune elicitation.</title>
        <authorList>
            <person name="Mott G.A."/>
            <person name="Thakur S."/>
            <person name="Wang P.W."/>
            <person name="Desveaux D."/>
            <person name="Guttman D.S."/>
        </authorList>
    </citation>
    <scope>NUCLEOTIDE SEQUENCE [LARGE SCALE GENOMIC DNA]</scope>
    <source>
        <strain evidence="2 3">0788_9</strain>
    </source>
</reference>
<comment type="caution">
    <text evidence="2">The sequence shown here is derived from an EMBL/GenBank/DDBJ whole genome shotgun (WGS) entry which is preliminary data.</text>
</comment>
<dbReference type="AlphaFoldDB" id="A0A0N1JP79"/>
<gene>
    <name evidence="2" type="ORF">ABJ99_4575</name>
</gene>
<dbReference type="Pfam" id="PF10543">
    <property type="entry name" value="ORF6N"/>
    <property type="match status" value="1"/>
</dbReference>
<proteinExistence type="predicted"/>
<sequence length="273" mass="31351">MSPININNTPVPIVEYRGQRVVTLAMIDQVHQRPDDTAGRNFREHRNRLLEGSDYFIISRAQNSEIRGLETDIPNRGLIVLTEQGYLMLVKSLTDDLAWTVQRQLVSNYFRTPSAPMLPQDLPAALRLAADLAEEKAVLAIENQQQAKKIEALENLFMPGETPTQFAKRLNGVNSQQINAVLLDLRWIYNTEKDPEHSPKYRVYSIARSKQWLTEKPVKVSGEGVTAFIRYAPVMLEEGTKKLFDLYMALKLPMKKTWDGQFFYEKFNPEKPL</sequence>
<dbReference type="RefSeq" id="WP_054085868.1">
    <property type="nucleotide sequence ID" value="NZ_LGLN01000035.1"/>
</dbReference>
<name>A0A0N1JP79_PSESX</name>
<protein>
    <recommendedName>
        <fullName evidence="1">KilA-N DNA-binding domain-containing protein</fullName>
    </recommendedName>
</protein>
<evidence type="ECO:0000313" key="2">
    <source>
        <dbReference type="EMBL" id="KPC32552.1"/>
    </source>
</evidence>
<dbReference type="PATRIC" id="fig|81035.3.peg.4883"/>
<reference evidence="2 3" key="1">
    <citation type="submission" date="2015-07" db="EMBL/GenBank/DDBJ databases">
        <authorList>
            <person name="Noorani M."/>
        </authorList>
    </citation>
    <scope>NUCLEOTIDE SEQUENCE [LARGE SCALE GENOMIC DNA]</scope>
    <source>
        <strain evidence="2 3">0788_9</strain>
    </source>
</reference>
<feature type="domain" description="KilA-N DNA-binding" evidence="1">
    <location>
        <begin position="12"/>
        <end position="92"/>
    </location>
</feature>
<dbReference type="Proteomes" id="UP000037891">
    <property type="component" value="Unassembled WGS sequence"/>
</dbReference>
<organism evidence="2 3">
    <name type="scientific">Pseudomonas syringae pv. cilantro</name>
    <dbReference type="NCBI Taxonomy" id="81035"/>
    <lineage>
        <taxon>Bacteria</taxon>
        <taxon>Pseudomonadati</taxon>
        <taxon>Pseudomonadota</taxon>
        <taxon>Gammaproteobacteria</taxon>
        <taxon>Pseudomonadales</taxon>
        <taxon>Pseudomonadaceae</taxon>
        <taxon>Pseudomonas</taxon>
        <taxon>Pseudomonas syringae</taxon>
    </lineage>
</organism>
<evidence type="ECO:0000313" key="3">
    <source>
        <dbReference type="Proteomes" id="UP000037891"/>
    </source>
</evidence>
<dbReference type="EMBL" id="LGLN01000035">
    <property type="protein sequence ID" value="KPC32552.1"/>
    <property type="molecule type" value="Genomic_DNA"/>
</dbReference>
<dbReference type="InterPro" id="IPR018873">
    <property type="entry name" value="KilA-N_DNA-bd_domain"/>
</dbReference>
<evidence type="ECO:0000259" key="1">
    <source>
        <dbReference type="Pfam" id="PF10543"/>
    </source>
</evidence>